<dbReference type="InterPro" id="IPR038670">
    <property type="entry name" value="HslJ-like_sf"/>
</dbReference>
<dbReference type="Proteomes" id="UP001524499">
    <property type="component" value="Unassembled WGS sequence"/>
</dbReference>
<name>A0ABT1TCU4_9GAMM</name>
<accession>A0ABT1TCU4</accession>
<gene>
    <name evidence="2" type="ORF">NP590_00695</name>
</gene>
<comment type="caution">
    <text evidence="2">The sequence shown here is derived from an EMBL/GenBank/DDBJ whole genome shotgun (WGS) entry which is preliminary data.</text>
</comment>
<dbReference type="EMBL" id="JANIBJ010000001">
    <property type="protein sequence ID" value="MCQ8102604.1"/>
    <property type="molecule type" value="Genomic_DNA"/>
</dbReference>
<evidence type="ECO:0000313" key="3">
    <source>
        <dbReference type="Proteomes" id="UP001524499"/>
    </source>
</evidence>
<reference evidence="2 3" key="1">
    <citation type="submission" date="2022-07" db="EMBL/GenBank/DDBJ databases">
        <title>Methylomonas rivi sp. nov., Methylomonas rosea sp. nov., Methylomonas aureus sp. nov. and Methylomonas subterranea sp. nov., four novel methanotrophs isolated from a freshwater creek and the deep terrestrial subsurface.</title>
        <authorList>
            <person name="Abin C."/>
            <person name="Sankaranarayanan K."/>
            <person name="Garner C."/>
            <person name="Sindelar R."/>
            <person name="Kotary K."/>
            <person name="Garner R."/>
            <person name="Barclay S."/>
            <person name="Lawson P."/>
            <person name="Krumholz L."/>
        </authorList>
    </citation>
    <scope>NUCLEOTIDE SEQUENCE [LARGE SCALE GENOMIC DNA]</scope>
    <source>
        <strain evidence="2 3">SURF-2</strain>
    </source>
</reference>
<feature type="domain" description="DUF306" evidence="1">
    <location>
        <begin position="22"/>
        <end position="130"/>
    </location>
</feature>
<sequence>MQKTSDAFVPNNAGDAENQAQAITGVVWMLKRFDAESEPDSFVIDDPARYTLALMPNDRYRVTADCNRMQGGYSVDGDRIKLASGAATLAECGPSSRYADYLRLLAEVVRFEVINRGQLNLFADSGVLVFDNQALETDQRAQSWEK</sequence>
<evidence type="ECO:0000259" key="1">
    <source>
        <dbReference type="Pfam" id="PF03724"/>
    </source>
</evidence>
<dbReference type="Pfam" id="PF03724">
    <property type="entry name" value="META"/>
    <property type="match status" value="1"/>
</dbReference>
<evidence type="ECO:0000313" key="2">
    <source>
        <dbReference type="EMBL" id="MCQ8102604.1"/>
    </source>
</evidence>
<dbReference type="Gene3D" id="2.40.128.270">
    <property type="match status" value="1"/>
</dbReference>
<protein>
    <submittedName>
        <fullName evidence="2">META domain-containing protein</fullName>
    </submittedName>
</protein>
<dbReference type="InterPro" id="IPR005184">
    <property type="entry name" value="DUF306_Meta_HslJ"/>
</dbReference>
<dbReference type="RefSeq" id="WP_256600213.1">
    <property type="nucleotide sequence ID" value="NZ_JANIBJ010000001.1"/>
</dbReference>
<keyword evidence="3" id="KW-1185">Reference proteome</keyword>
<proteinExistence type="predicted"/>
<organism evidence="2 3">
    <name type="scientific">Methylomonas subterranea</name>
    <dbReference type="NCBI Taxonomy" id="2952225"/>
    <lineage>
        <taxon>Bacteria</taxon>
        <taxon>Pseudomonadati</taxon>
        <taxon>Pseudomonadota</taxon>
        <taxon>Gammaproteobacteria</taxon>
        <taxon>Methylococcales</taxon>
        <taxon>Methylococcaceae</taxon>
        <taxon>Methylomonas</taxon>
    </lineage>
</organism>